<name>A0ABR2SHH3_9ROSI</name>
<reference evidence="2 3" key="1">
    <citation type="journal article" date="2024" name="G3 (Bethesda)">
        <title>Genome assembly of Hibiscus sabdariffa L. provides insights into metabolisms of medicinal natural products.</title>
        <authorList>
            <person name="Kim T."/>
        </authorList>
    </citation>
    <scope>NUCLEOTIDE SEQUENCE [LARGE SCALE GENOMIC DNA]</scope>
    <source>
        <strain evidence="2">TK-2024</strain>
        <tissue evidence="2">Old leaves</tissue>
    </source>
</reference>
<evidence type="ECO:0000313" key="2">
    <source>
        <dbReference type="EMBL" id="KAK9024413.1"/>
    </source>
</evidence>
<gene>
    <name evidence="2" type="ORF">V6N11_004575</name>
</gene>
<feature type="compositionally biased region" description="Basic residues" evidence="1">
    <location>
        <begin position="115"/>
        <end position="126"/>
    </location>
</feature>
<evidence type="ECO:0000313" key="3">
    <source>
        <dbReference type="Proteomes" id="UP001396334"/>
    </source>
</evidence>
<organism evidence="2 3">
    <name type="scientific">Hibiscus sabdariffa</name>
    <name type="common">roselle</name>
    <dbReference type="NCBI Taxonomy" id="183260"/>
    <lineage>
        <taxon>Eukaryota</taxon>
        <taxon>Viridiplantae</taxon>
        <taxon>Streptophyta</taxon>
        <taxon>Embryophyta</taxon>
        <taxon>Tracheophyta</taxon>
        <taxon>Spermatophyta</taxon>
        <taxon>Magnoliopsida</taxon>
        <taxon>eudicotyledons</taxon>
        <taxon>Gunneridae</taxon>
        <taxon>Pentapetalae</taxon>
        <taxon>rosids</taxon>
        <taxon>malvids</taxon>
        <taxon>Malvales</taxon>
        <taxon>Malvaceae</taxon>
        <taxon>Malvoideae</taxon>
        <taxon>Hibiscus</taxon>
    </lineage>
</organism>
<dbReference type="Proteomes" id="UP001396334">
    <property type="component" value="Unassembled WGS sequence"/>
</dbReference>
<feature type="region of interest" description="Disordered" evidence="1">
    <location>
        <begin position="115"/>
        <end position="145"/>
    </location>
</feature>
<feature type="compositionally biased region" description="Low complexity" evidence="1">
    <location>
        <begin position="133"/>
        <end position="145"/>
    </location>
</feature>
<sequence length="145" mass="15004">MLNPSVSCLAKPSSDIGELEQVISVSCEQVMDQVHSNPRIEVAAGTVLNQRASDHVQMQLVDAVHAISNTVVPFPVEAGDVVVADCDVAAQVESSKLLREAAKATAQLLQGLKVKKNAKKNAKGGNKKGDGVPSSEGGTSTSSPS</sequence>
<dbReference type="EMBL" id="JBBPBN010000015">
    <property type="protein sequence ID" value="KAK9024413.1"/>
    <property type="molecule type" value="Genomic_DNA"/>
</dbReference>
<protein>
    <submittedName>
        <fullName evidence="2">Uncharacterized protein</fullName>
    </submittedName>
</protein>
<keyword evidence="3" id="KW-1185">Reference proteome</keyword>
<accession>A0ABR2SHH3</accession>
<proteinExistence type="predicted"/>
<evidence type="ECO:0000256" key="1">
    <source>
        <dbReference type="SAM" id="MobiDB-lite"/>
    </source>
</evidence>
<comment type="caution">
    <text evidence="2">The sequence shown here is derived from an EMBL/GenBank/DDBJ whole genome shotgun (WGS) entry which is preliminary data.</text>
</comment>